<accession>A0AAD9IA08</accession>
<proteinExistence type="predicted"/>
<evidence type="ECO:0000313" key="3">
    <source>
        <dbReference type="Proteomes" id="UP001217918"/>
    </source>
</evidence>
<feature type="compositionally biased region" description="Low complexity" evidence="1">
    <location>
        <begin position="23"/>
        <end position="33"/>
    </location>
</feature>
<sequence length="109" mass="12184">MQSPRLAAITSRITRRGLRTSFRRSSSVSSRASTDLECDEPERGSYPPPSTPEARSPIHTINSIVLRQKSVVDLEDERKAFASELDILEPRPVVYWGSLEEQLGSLNSL</sequence>
<dbReference type="AlphaFoldDB" id="A0AAD9IA08"/>
<keyword evidence="3" id="KW-1185">Reference proteome</keyword>
<reference evidence="2" key="1">
    <citation type="journal article" date="2023" name="Mol. Plant Microbe Interact.">
        <title>Elucidating the Obligate Nature and Biological Capacity of an Invasive Fungal Corn Pathogen.</title>
        <authorList>
            <person name="MacCready J.S."/>
            <person name="Roggenkamp E.M."/>
            <person name="Gdanetz K."/>
            <person name="Chilvers M.I."/>
        </authorList>
    </citation>
    <scope>NUCLEOTIDE SEQUENCE</scope>
    <source>
        <strain evidence="2">PM02</strain>
    </source>
</reference>
<organism evidence="2 3">
    <name type="scientific">Phyllachora maydis</name>
    <dbReference type="NCBI Taxonomy" id="1825666"/>
    <lineage>
        <taxon>Eukaryota</taxon>
        <taxon>Fungi</taxon>
        <taxon>Dikarya</taxon>
        <taxon>Ascomycota</taxon>
        <taxon>Pezizomycotina</taxon>
        <taxon>Sordariomycetes</taxon>
        <taxon>Sordariomycetidae</taxon>
        <taxon>Phyllachorales</taxon>
        <taxon>Phyllachoraceae</taxon>
        <taxon>Phyllachora</taxon>
    </lineage>
</organism>
<feature type="region of interest" description="Disordered" evidence="1">
    <location>
        <begin position="20"/>
        <end position="58"/>
    </location>
</feature>
<dbReference type="Proteomes" id="UP001217918">
    <property type="component" value="Unassembled WGS sequence"/>
</dbReference>
<dbReference type="EMBL" id="JAQQPM010000007">
    <property type="protein sequence ID" value="KAK2073633.1"/>
    <property type="molecule type" value="Genomic_DNA"/>
</dbReference>
<name>A0AAD9IA08_9PEZI</name>
<evidence type="ECO:0000313" key="2">
    <source>
        <dbReference type="EMBL" id="KAK2073633.1"/>
    </source>
</evidence>
<gene>
    <name evidence="2" type="ORF">P8C59_007902</name>
</gene>
<evidence type="ECO:0000256" key="1">
    <source>
        <dbReference type="SAM" id="MobiDB-lite"/>
    </source>
</evidence>
<protein>
    <submittedName>
        <fullName evidence="2">Uncharacterized protein</fullName>
    </submittedName>
</protein>
<comment type="caution">
    <text evidence="2">The sequence shown here is derived from an EMBL/GenBank/DDBJ whole genome shotgun (WGS) entry which is preliminary data.</text>
</comment>